<reference evidence="2 3" key="1">
    <citation type="submission" date="2017-03" db="EMBL/GenBank/DDBJ databases">
        <title>Genomes of endolithic fungi from Antarctica.</title>
        <authorList>
            <person name="Coleine C."/>
            <person name="Masonjones S."/>
            <person name="Stajich J.E."/>
        </authorList>
    </citation>
    <scope>NUCLEOTIDE SEQUENCE [LARGE SCALE GENOMIC DNA]</scope>
    <source>
        <strain evidence="2 3">CCFEE 6315</strain>
    </source>
</reference>
<keyword evidence="3" id="KW-1185">Reference proteome</keyword>
<feature type="compositionally biased region" description="Basic and acidic residues" evidence="1">
    <location>
        <begin position="51"/>
        <end position="61"/>
    </location>
</feature>
<evidence type="ECO:0000313" key="3">
    <source>
        <dbReference type="Proteomes" id="UP000308549"/>
    </source>
</evidence>
<evidence type="ECO:0000313" key="2">
    <source>
        <dbReference type="EMBL" id="TKA21678.1"/>
    </source>
</evidence>
<feature type="compositionally biased region" description="Basic and acidic residues" evidence="1">
    <location>
        <begin position="127"/>
        <end position="137"/>
    </location>
</feature>
<dbReference type="OrthoDB" id="3050608at2759"/>
<feature type="region of interest" description="Disordered" evidence="1">
    <location>
        <begin position="1"/>
        <end position="83"/>
    </location>
</feature>
<accession>A0A4U0TIQ0</accession>
<feature type="region of interest" description="Disordered" evidence="1">
    <location>
        <begin position="114"/>
        <end position="137"/>
    </location>
</feature>
<sequence length="137" mass="14358">MDFVKNAMGGSSNSNEQNSSSDSSNSTNTGSGGGGFMDKINSAAGGGQASEKNEDYLDKGKKFPPPPPPIFTPASQTRLNSKSVDAVQQYGLGQGSQSNESAVEQAKDEQISDYIRGQYKSVSGKDVPVEDKETKLG</sequence>
<dbReference type="AlphaFoldDB" id="A0A4U0TIQ0"/>
<feature type="compositionally biased region" description="Low complexity" evidence="1">
    <location>
        <begin position="9"/>
        <end position="29"/>
    </location>
</feature>
<evidence type="ECO:0000256" key="1">
    <source>
        <dbReference type="SAM" id="MobiDB-lite"/>
    </source>
</evidence>
<protein>
    <submittedName>
        <fullName evidence="2">Uncharacterized protein</fullName>
    </submittedName>
</protein>
<comment type="caution">
    <text evidence="2">The sequence shown here is derived from an EMBL/GenBank/DDBJ whole genome shotgun (WGS) entry which is preliminary data.</text>
</comment>
<feature type="compositionally biased region" description="Polar residues" evidence="1">
    <location>
        <begin position="73"/>
        <end position="83"/>
    </location>
</feature>
<dbReference type="EMBL" id="NAJL01000111">
    <property type="protein sequence ID" value="TKA21678.1"/>
    <property type="molecule type" value="Genomic_DNA"/>
</dbReference>
<gene>
    <name evidence="2" type="ORF">B0A50_08767</name>
</gene>
<dbReference type="PANTHER" id="PTHR40462">
    <property type="entry name" value="CHROMOSOME 1, WHOLE GENOME SHOTGUN SEQUENCE"/>
    <property type="match status" value="1"/>
</dbReference>
<dbReference type="PANTHER" id="PTHR40462:SF1">
    <property type="entry name" value="EXPRESSED PROTEIN"/>
    <property type="match status" value="1"/>
</dbReference>
<name>A0A4U0TIQ0_9PEZI</name>
<proteinExistence type="predicted"/>
<dbReference type="Proteomes" id="UP000308549">
    <property type="component" value="Unassembled WGS sequence"/>
</dbReference>
<organism evidence="2 3">
    <name type="scientific">Salinomyces thailandicus</name>
    <dbReference type="NCBI Taxonomy" id="706561"/>
    <lineage>
        <taxon>Eukaryota</taxon>
        <taxon>Fungi</taxon>
        <taxon>Dikarya</taxon>
        <taxon>Ascomycota</taxon>
        <taxon>Pezizomycotina</taxon>
        <taxon>Dothideomycetes</taxon>
        <taxon>Dothideomycetidae</taxon>
        <taxon>Mycosphaerellales</taxon>
        <taxon>Teratosphaeriaceae</taxon>
        <taxon>Salinomyces</taxon>
    </lineage>
</organism>